<keyword evidence="1" id="KW-0472">Membrane</keyword>
<name>A0A1M5K7S4_9FLAO</name>
<feature type="transmembrane region" description="Helical" evidence="1">
    <location>
        <begin position="28"/>
        <end position="47"/>
    </location>
</feature>
<dbReference type="SUPFAM" id="SSF52821">
    <property type="entry name" value="Rhodanese/Cell cycle control phosphatase"/>
    <property type="match status" value="1"/>
</dbReference>
<gene>
    <name evidence="3" type="ORF">SAMN04488116_1429</name>
</gene>
<dbReference type="InterPro" id="IPR001763">
    <property type="entry name" value="Rhodanese-like_dom"/>
</dbReference>
<feature type="domain" description="Rhodanese" evidence="2">
    <location>
        <begin position="69"/>
        <end position="160"/>
    </location>
</feature>
<dbReference type="InterPro" id="IPR036873">
    <property type="entry name" value="Rhodanese-like_dom_sf"/>
</dbReference>
<dbReference type="PROSITE" id="PS50206">
    <property type="entry name" value="RHODANESE_3"/>
    <property type="match status" value="1"/>
</dbReference>
<keyword evidence="1" id="KW-0812">Transmembrane</keyword>
<dbReference type="InterPro" id="IPR050229">
    <property type="entry name" value="GlpE_sulfurtransferase"/>
</dbReference>
<evidence type="ECO:0000259" key="2">
    <source>
        <dbReference type="PROSITE" id="PS50206"/>
    </source>
</evidence>
<dbReference type="CDD" id="cd00158">
    <property type="entry name" value="RHOD"/>
    <property type="match status" value="1"/>
</dbReference>
<proteinExistence type="predicted"/>
<evidence type="ECO:0000256" key="1">
    <source>
        <dbReference type="SAM" id="Phobius"/>
    </source>
</evidence>
<dbReference type="STRING" id="570519.SAMN04488116_1429"/>
<dbReference type="NCBIfam" id="NF045521">
    <property type="entry name" value="rhoda_near_glyco"/>
    <property type="match status" value="1"/>
</dbReference>
<evidence type="ECO:0000313" key="4">
    <source>
        <dbReference type="Proteomes" id="UP000184532"/>
    </source>
</evidence>
<evidence type="ECO:0000313" key="3">
    <source>
        <dbReference type="EMBL" id="SHG48847.1"/>
    </source>
</evidence>
<protein>
    <submittedName>
        <fullName evidence="3">Rhodanese-related sulfurtransferase</fullName>
    </submittedName>
</protein>
<reference evidence="4" key="1">
    <citation type="submission" date="2016-11" db="EMBL/GenBank/DDBJ databases">
        <authorList>
            <person name="Varghese N."/>
            <person name="Submissions S."/>
        </authorList>
    </citation>
    <scope>NUCLEOTIDE SEQUENCE [LARGE SCALE GENOMIC DNA]</scope>
    <source>
        <strain evidence="4">DSM 22638</strain>
    </source>
</reference>
<keyword evidence="1" id="KW-1133">Transmembrane helix</keyword>
<keyword evidence="3" id="KW-0808">Transferase</keyword>
<dbReference type="PANTHER" id="PTHR43031">
    <property type="entry name" value="FAD-DEPENDENT OXIDOREDUCTASE"/>
    <property type="match status" value="1"/>
</dbReference>
<dbReference type="Pfam" id="PF00581">
    <property type="entry name" value="Rhodanese"/>
    <property type="match status" value="1"/>
</dbReference>
<dbReference type="Gene3D" id="3.40.250.10">
    <property type="entry name" value="Rhodanese-like domain"/>
    <property type="match status" value="1"/>
</dbReference>
<accession>A0A1M5K7S4</accession>
<organism evidence="3 4">
    <name type="scientific">Flagellimonas flava</name>
    <dbReference type="NCBI Taxonomy" id="570519"/>
    <lineage>
        <taxon>Bacteria</taxon>
        <taxon>Pseudomonadati</taxon>
        <taxon>Bacteroidota</taxon>
        <taxon>Flavobacteriia</taxon>
        <taxon>Flavobacteriales</taxon>
        <taxon>Flavobacteriaceae</taxon>
        <taxon>Flagellimonas</taxon>
    </lineage>
</organism>
<keyword evidence="4" id="KW-1185">Reference proteome</keyword>
<dbReference type="GO" id="GO:0016740">
    <property type="term" value="F:transferase activity"/>
    <property type="evidence" value="ECO:0007669"/>
    <property type="project" value="UniProtKB-KW"/>
</dbReference>
<dbReference type="AlphaFoldDB" id="A0A1M5K7S4"/>
<sequence>MNYQDNHIYGTNGQCAIFGSNTFLMRKLHLVFIFLFLCLSIQGQLTIQSVLEQYNNGSVDYIMVEALGQKDNFVVLDTREREEFEVSHLEAALWVGYDTFELKEVLQLVPDKDTQVVVYCSVGVRSEDIGQKLQDAGYANVQNLYGGIFEWKNQGHPVYDETGLSTEKVHGYSKYWGSILTNGTKVYSSKTESGVERKQ</sequence>
<dbReference type="SMART" id="SM00450">
    <property type="entry name" value="RHOD"/>
    <property type="match status" value="1"/>
</dbReference>
<dbReference type="PANTHER" id="PTHR43031:SF1">
    <property type="entry name" value="PYRIDINE NUCLEOTIDE-DISULPHIDE OXIDOREDUCTASE"/>
    <property type="match status" value="1"/>
</dbReference>
<dbReference type="EMBL" id="FQWL01000002">
    <property type="protein sequence ID" value="SHG48847.1"/>
    <property type="molecule type" value="Genomic_DNA"/>
</dbReference>
<dbReference type="Proteomes" id="UP000184532">
    <property type="component" value="Unassembled WGS sequence"/>
</dbReference>